<feature type="domain" description="Fatty acid hydroxylase" evidence="2">
    <location>
        <begin position="13"/>
        <end position="167"/>
    </location>
</feature>
<dbReference type="RefSeq" id="WP_200351862.1">
    <property type="nucleotide sequence ID" value="NZ_BAABHZ010000006.1"/>
</dbReference>
<dbReference type="Pfam" id="PF04116">
    <property type="entry name" value="FA_hydroxylase"/>
    <property type="match status" value="1"/>
</dbReference>
<dbReference type="EMBL" id="JAENIK010000011">
    <property type="protein sequence ID" value="MBK1816939.1"/>
    <property type="molecule type" value="Genomic_DNA"/>
</dbReference>
<feature type="transmembrane region" description="Helical" evidence="1">
    <location>
        <begin position="73"/>
        <end position="91"/>
    </location>
</feature>
<keyword evidence="1" id="KW-1133">Transmembrane helix</keyword>
<protein>
    <submittedName>
        <fullName evidence="3">Sterol desaturase family protein</fullName>
    </submittedName>
</protein>
<keyword evidence="4" id="KW-1185">Reference proteome</keyword>
<dbReference type="Proteomes" id="UP000600139">
    <property type="component" value="Unassembled WGS sequence"/>
</dbReference>
<name>A0A934VCX3_9BACT</name>
<sequence length="191" mass="22463">MTFFILWCLAGLVVGIIFASFFEWTLHKYVMHRPVWNFRYAFQAHAVVHHKTFKADHTYHLIHEKDKETIPMAWWNGPVLILIGATPFALLSWLTGQWAFVLGGGLAFASYYCFYEYIHWCMHLPKARRVEKPWWFRRLNGHHLLHHRYMHKNFNVVLPVADLCLGTFMARAKTHFKQAEGPSVPNVQPTA</sequence>
<dbReference type="InterPro" id="IPR006694">
    <property type="entry name" value="Fatty_acid_hydroxylase"/>
</dbReference>
<dbReference type="GO" id="GO:0016491">
    <property type="term" value="F:oxidoreductase activity"/>
    <property type="evidence" value="ECO:0007669"/>
    <property type="project" value="InterPro"/>
</dbReference>
<accession>A0A934VCX3</accession>
<dbReference type="AlphaFoldDB" id="A0A934VCX3"/>
<evidence type="ECO:0000259" key="2">
    <source>
        <dbReference type="Pfam" id="PF04116"/>
    </source>
</evidence>
<dbReference type="GO" id="GO:0008610">
    <property type="term" value="P:lipid biosynthetic process"/>
    <property type="evidence" value="ECO:0007669"/>
    <property type="project" value="InterPro"/>
</dbReference>
<gene>
    <name evidence="3" type="ORF">JIN84_15035</name>
</gene>
<dbReference type="GO" id="GO:0005506">
    <property type="term" value="F:iron ion binding"/>
    <property type="evidence" value="ECO:0007669"/>
    <property type="project" value="InterPro"/>
</dbReference>
<evidence type="ECO:0000313" key="4">
    <source>
        <dbReference type="Proteomes" id="UP000600139"/>
    </source>
</evidence>
<organism evidence="3 4">
    <name type="scientific">Luteolibacter yonseiensis</name>
    <dbReference type="NCBI Taxonomy" id="1144680"/>
    <lineage>
        <taxon>Bacteria</taxon>
        <taxon>Pseudomonadati</taxon>
        <taxon>Verrucomicrobiota</taxon>
        <taxon>Verrucomicrobiia</taxon>
        <taxon>Verrucomicrobiales</taxon>
        <taxon>Verrucomicrobiaceae</taxon>
        <taxon>Luteolibacter</taxon>
    </lineage>
</organism>
<comment type="caution">
    <text evidence="3">The sequence shown here is derived from an EMBL/GenBank/DDBJ whole genome shotgun (WGS) entry which is preliminary data.</text>
</comment>
<evidence type="ECO:0000313" key="3">
    <source>
        <dbReference type="EMBL" id="MBK1816939.1"/>
    </source>
</evidence>
<evidence type="ECO:0000256" key="1">
    <source>
        <dbReference type="SAM" id="Phobius"/>
    </source>
</evidence>
<reference evidence="3" key="1">
    <citation type="submission" date="2021-01" db="EMBL/GenBank/DDBJ databases">
        <title>Modified the classification status of verrucomicrobia.</title>
        <authorList>
            <person name="Feng X."/>
        </authorList>
    </citation>
    <scope>NUCLEOTIDE SEQUENCE</scope>
    <source>
        <strain evidence="3">JCM 18052</strain>
    </source>
</reference>
<feature type="transmembrane region" description="Helical" evidence="1">
    <location>
        <begin position="98"/>
        <end position="118"/>
    </location>
</feature>
<keyword evidence="1" id="KW-0812">Transmembrane</keyword>
<keyword evidence="1" id="KW-0472">Membrane</keyword>
<proteinExistence type="predicted"/>